<dbReference type="InterPro" id="IPR017802">
    <property type="entry name" value="VWFA-rel_acidobac-type"/>
</dbReference>
<sequence length="725" mass="82653">MMRNWFWLSCLVVGFGAPSLWAQQIQEDIKVVFRDIRVHVVDRDGNPVKGLKAVDFSLNEDGSPQRIDFFEEVDVSVQQAGGTVFHDDGLVEDPDPTPTRNFHGERNIVIVIDSSNMRIDAFPEFLDTIHDFIDSTVMPTDLVKVVQIDQGLVSLSSFVNDKDKLHDAVYSAEYKGILRKRLEAVEDQVLGDYEHFLDPNQGHQTFGLSARQAADAATVQANMRENALWKVESSVREKHDIKRRHYENYERSLTYISRILDQMTGSKSVYMFTGGQYVQSKSLVRPTKRLSEMLSRSLNSSNVTVYTMIHIPQRAIGESERQSMRLKLEGNTNPLKSLGSLFLPIEGTVFEETHQLTTGPYDTTEDTGGIIQASHSVEGIQKSLKDFQDRANHYYRLGYTIEMPSKATSVRIAMAEKGRKLKLYYGKGFNRIRSYLEMDEAERAVAFEASLQYSQSFRDDLGCEFNYTGFPNPNDRGEMVPVYVELDAETFPKKGYELGFAALNEQRELVDLVRSTIIKKSTSKRYFLYDVLLPKAKPVYLRCKVVNLDNGQESIFELPYERKEFPPQSFHISQMVFFGDPGAEMVLMNHLRFVKTDAEKREAMVDKRKYLDPLAMQGYLFQPALGAISAKAKEHHLFFQLRNLEKSIDAYQVRYALYRDGAQVPAQFVVKDAFQPKGFGNTYHFVGTLTGVDFEPGNYELHLTVEDNEKQNNASLSRSFTVASN</sequence>
<dbReference type="AlphaFoldDB" id="A0A8A4TQ55"/>
<keyword evidence="3" id="KW-1185">Reference proteome</keyword>
<proteinExistence type="predicted"/>
<accession>A0A8A4TQ55</accession>
<feature type="chain" id="PRO_5035152788" evidence="1">
    <location>
        <begin position="23"/>
        <end position="725"/>
    </location>
</feature>
<reference evidence="2" key="1">
    <citation type="submission" date="2021-03" db="EMBL/GenBank/DDBJ databases">
        <title>Acanthopleuribacteraceae sp. M133.</title>
        <authorList>
            <person name="Wang G."/>
        </authorList>
    </citation>
    <scope>NUCLEOTIDE SEQUENCE</scope>
    <source>
        <strain evidence="2">M133</strain>
    </source>
</reference>
<dbReference type="KEGG" id="scor:J3U87_01975"/>
<dbReference type="EMBL" id="CP071793">
    <property type="protein sequence ID" value="QTD51212.1"/>
    <property type="molecule type" value="Genomic_DNA"/>
</dbReference>
<keyword evidence="1" id="KW-0732">Signal</keyword>
<evidence type="ECO:0000313" key="3">
    <source>
        <dbReference type="Proteomes" id="UP000663929"/>
    </source>
</evidence>
<gene>
    <name evidence="2" type="ORF">J3U87_01975</name>
</gene>
<dbReference type="Proteomes" id="UP000663929">
    <property type="component" value="Chromosome"/>
</dbReference>
<dbReference type="RefSeq" id="WP_237381342.1">
    <property type="nucleotide sequence ID" value="NZ_CP071793.1"/>
</dbReference>
<evidence type="ECO:0000256" key="1">
    <source>
        <dbReference type="SAM" id="SignalP"/>
    </source>
</evidence>
<name>A0A8A4TQ55_SULCO</name>
<organism evidence="2 3">
    <name type="scientific">Sulfidibacter corallicola</name>
    <dbReference type="NCBI Taxonomy" id="2818388"/>
    <lineage>
        <taxon>Bacteria</taxon>
        <taxon>Pseudomonadati</taxon>
        <taxon>Acidobacteriota</taxon>
        <taxon>Holophagae</taxon>
        <taxon>Acanthopleuribacterales</taxon>
        <taxon>Acanthopleuribacteraceae</taxon>
        <taxon>Sulfidibacter</taxon>
    </lineage>
</organism>
<feature type="signal peptide" evidence="1">
    <location>
        <begin position="1"/>
        <end position="22"/>
    </location>
</feature>
<dbReference type="NCBIfam" id="TIGR03436">
    <property type="entry name" value="acidobact_VWFA"/>
    <property type="match status" value="1"/>
</dbReference>
<protein>
    <submittedName>
        <fullName evidence="2">VWA domain-containing protein</fullName>
    </submittedName>
</protein>
<evidence type="ECO:0000313" key="2">
    <source>
        <dbReference type="EMBL" id="QTD51212.1"/>
    </source>
</evidence>